<dbReference type="CDD" id="cd18773">
    <property type="entry name" value="PDC1_HK_sensor"/>
    <property type="match status" value="1"/>
</dbReference>
<dbReference type="Gene3D" id="6.10.340.10">
    <property type="match status" value="1"/>
</dbReference>
<gene>
    <name evidence="7" type="ORF">LF41_727</name>
</gene>
<dbReference type="InterPro" id="IPR043128">
    <property type="entry name" value="Rev_trsase/Diguanyl_cyclase"/>
</dbReference>
<dbReference type="GO" id="GO:0007165">
    <property type="term" value="P:signal transduction"/>
    <property type="evidence" value="ECO:0007669"/>
    <property type="project" value="InterPro"/>
</dbReference>
<dbReference type="PANTHER" id="PTHR45138:SF9">
    <property type="entry name" value="DIGUANYLATE CYCLASE DGCM-RELATED"/>
    <property type="match status" value="1"/>
</dbReference>
<feature type="domain" description="HAMP" evidence="5">
    <location>
        <begin position="317"/>
        <end position="370"/>
    </location>
</feature>
<protein>
    <recommendedName>
        <fullName evidence="2">diguanylate cyclase</fullName>
        <ecNumber evidence="2">2.7.7.65</ecNumber>
    </recommendedName>
</protein>
<keyword evidence="4" id="KW-0812">Transmembrane</keyword>
<comment type="cofactor">
    <cofactor evidence="1">
        <name>Mg(2+)</name>
        <dbReference type="ChEBI" id="CHEBI:18420"/>
    </cofactor>
</comment>
<dbReference type="InterPro" id="IPR029787">
    <property type="entry name" value="Nucleotide_cyclase"/>
</dbReference>
<dbReference type="EMBL" id="JRKJ01000019">
    <property type="protein sequence ID" value="KGQ18432.1"/>
    <property type="molecule type" value="Genomic_DNA"/>
</dbReference>
<dbReference type="SUPFAM" id="SSF55073">
    <property type="entry name" value="Nucleotide cyclase"/>
    <property type="match status" value="1"/>
</dbReference>
<dbReference type="PANTHER" id="PTHR45138">
    <property type="entry name" value="REGULATORY COMPONENTS OF SENSORY TRANSDUCTION SYSTEM"/>
    <property type="match status" value="1"/>
</dbReference>
<dbReference type="PROSITE" id="PS50885">
    <property type="entry name" value="HAMP"/>
    <property type="match status" value="1"/>
</dbReference>
<evidence type="ECO:0000256" key="1">
    <source>
        <dbReference type="ARBA" id="ARBA00001946"/>
    </source>
</evidence>
<dbReference type="SMART" id="SM00267">
    <property type="entry name" value="GGDEF"/>
    <property type="match status" value="1"/>
</dbReference>
<dbReference type="STRING" id="1300345.LF41_727"/>
<feature type="transmembrane region" description="Helical" evidence="4">
    <location>
        <begin position="22"/>
        <end position="44"/>
    </location>
</feature>
<dbReference type="PATRIC" id="fig|1300345.3.peg.2389"/>
<keyword evidence="4" id="KW-0472">Membrane</keyword>
<accession>A0A0A2WI93</accession>
<name>A0A0A2WI93_9GAMM</name>
<dbReference type="Pfam" id="PF00990">
    <property type="entry name" value="GGDEF"/>
    <property type="match status" value="1"/>
</dbReference>
<dbReference type="InterPro" id="IPR000160">
    <property type="entry name" value="GGDEF_dom"/>
</dbReference>
<evidence type="ECO:0000256" key="2">
    <source>
        <dbReference type="ARBA" id="ARBA00012528"/>
    </source>
</evidence>
<keyword evidence="4" id="KW-1133">Transmembrane helix</keyword>
<organism evidence="7 8">
    <name type="scientific">Lysobacter dokdonensis DS-58</name>
    <dbReference type="NCBI Taxonomy" id="1300345"/>
    <lineage>
        <taxon>Bacteria</taxon>
        <taxon>Pseudomonadati</taxon>
        <taxon>Pseudomonadota</taxon>
        <taxon>Gammaproteobacteria</taxon>
        <taxon>Lysobacterales</taxon>
        <taxon>Lysobacteraceae</taxon>
        <taxon>Noviluteimonas</taxon>
    </lineage>
</organism>
<dbReference type="AlphaFoldDB" id="A0A0A2WI93"/>
<dbReference type="SMART" id="SM00304">
    <property type="entry name" value="HAMP"/>
    <property type="match status" value="1"/>
</dbReference>
<dbReference type="GO" id="GO:1902201">
    <property type="term" value="P:negative regulation of bacterial-type flagellum-dependent cell motility"/>
    <property type="evidence" value="ECO:0007669"/>
    <property type="project" value="TreeGrafter"/>
</dbReference>
<feature type="domain" description="GGDEF" evidence="6">
    <location>
        <begin position="445"/>
        <end position="578"/>
    </location>
</feature>
<dbReference type="InterPro" id="IPR003660">
    <property type="entry name" value="HAMP_dom"/>
</dbReference>
<dbReference type="Gene3D" id="3.30.70.270">
    <property type="match status" value="1"/>
</dbReference>
<evidence type="ECO:0000259" key="5">
    <source>
        <dbReference type="PROSITE" id="PS50885"/>
    </source>
</evidence>
<comment type="caution">
    <text evidence="7">The sequence shown here is derived from an EMBL/GenBank/DDBJ whole genome shotgun (WGS) entry which is preliminary data.</text>
</comment>
<dbReference type="EC" id="2.7.7.65" evidence="2"/>
<proteinExistence type="predicted"/>
<feature type="transmembrane region" description="Helical" evidence="4">
    <location>
        <begin position="290"/>
        <end position="314"/>
    </location>
</feature>
<dbReference type="GO" id="GO:0052621">
    <property type="term" value="F:diguanylate cyclase activity"/>
    <property type="evidence" value="ECO:0007669"/>
    <property type="project" value="UniProtKB-EC"/>
</dbReference>
<evidence type="ECO:0000259" key="6">
    <source>
        <dbReference type="PROSITE" id="PS50887"/>
    </source>
</evidence>
<dbReference type="GO" id="GO:0005886">
    <property type="term" value="C:plasma membrane"/>
    <property type="evidence" value="ECO:0007669"/>
    <property type="project" value="TreeGrafter"/>
</dbReference>
<dbReference type="Gene3D" id="3.30.450.20">
    <property type="entry name" value="PAS domain"/>
    <property type="match status" value="1"/>
</dbReference>
<dbReference type="GO" id="GO:0043709">
    <property type="term" value="P:cell adhesion involved in single-species biofilm formation"/>
    <property type="evidence" value="ECO:0007669"/>
    <property type="project" value="TreeGrafter"/>
</dbReference>
<evidence type="ECO:0000256" key="3">
    <source>
        <dbReference type="ARBA" id="ARBA00034247"/>
    </source>
</evidence>
<dbReference type="CDD" id="cd01949">
    <property type="entry name" value="GGDEF"/>
    <property type="match status" value="1"/>
</dbReference>
<keyword evidence="8" id="KW-1185">Reference proteome</keyword>
<dbReference type="InterPro" id="IPR050469">
    <property type="entry name" value="Diguanylate_Cyclase"/>
</dbReference>
<sequence length="578" mass="62889">MAAAVPIGIRSAGPDWALRRDFARLLVVAVVLPALILCAVLAWYQSASQRRDAATQLRSVAEITKRDFDETLRVHGAVTSVLASRRSGENSLGDRARWSGDLRRLRDQFPAFAQMRVLDAQGRIVAADPADRASIAPGPCFDAAQRQDAPAVSDVYRTAPGTPPLACVAAPLHANGRFAGIVEGAMRVENSGQRIAWLRMHGYEAVLVDRKGQVAYASSGLPLSPMDDIDDVPAGAGLRAVAPSTGDEAEWSLAQGVLHDDEDAYAIAMPLESGWRLLVLMPKAILDAQLLRTIGTMVGLLIGVAAGVLGIAWWQMRRLSTSVHRLLVQMQRFALEHASAPISKDSMPQELAPLADAMNQLSDRMADAYRATSRSLEEQRRLRASLEQVVDAREREIAQRTAELRNVVAELDRLSRTDALTGCLNYRGFREVANQLWHDTHSKGGMLSALALDIDHFKSYNDRYGHPRGDNALKRFAGAVRSALYHREDVIVRPGGEEFIVFLPDTTLEQAMRVAERICASVLHADIAHAGSPIGVLTVSIGVATNLPEDGDDPEVMLARADAALYRAKHAGRNRVAL</sequence>
<evidence type="ECO:0000313" key="8">
    <source>
        <dbReference type="Proteomes" id="UP000030518"/>
    </source>
</evidence>
<dbReference type="FunFam" id="3.30.70.270:FF:000001">
    <property type="entry name" value="Diguanylate cyclase domain protein"/>
    <property type="match status" value="1"/>
</dbReference>
<reference evidence="7 8" key="1">
    <citation type="submission" date="2014-09" db="EMBL/GenBank/DDBJ databases">
        <title>Genome sequences of Lysobacter dokdonensis DS-58.</title>
        <authorList>
            <person name="Kim J.F."/>
            <person name="Kwak M.-J."/>
        </authorList>
    </citation>
    <scope>NUCLEOTIDE SEQUENCE [LARGE SCALE GENOMIC DNA]</scope>
    <source>
        <strain evidence="7 8">DS-58</strain>
    </source>
</reference>
<dbReference type="Proteomes" id="UP000030518">
    <property type="component" value="Unassembled WGS sequence"/>
</dbReference>
<evidence type="ECO:0000313" key="7">
    <source>
        <dbReference type="EMBL" id="KGQ18432.1"/>
    </source>
</evidence>
<dbReference type="eggNOG" id="COG3706">
    <property type="taxonomic scope" value="Bacteria"/>
</dbReference>
<evidence type="ECO:0000256" key="4">
    <source>
        <dbReference type="SAM" id="Phobius"/>
    </source>
</evidence>
<dbReference type="NCBIfam" id="TIGR00254">
    <property type="entry name" value="GGDEF"/>
    <property type="match status" value="1"/>
</dbReference>
<comment type="catalytic activity">
    <reaction evidence="3">
        <text>2 GTP = 3',3'-c-di-GMP + 2 diphosphate</text>
        <dbReference type="Rhea" id="RHEA:24898"/>
        <dbReference type="ChEBI" id="CHEBI:33019"/>
        <dbReference type="ChEBI" id="CHEBI:37565"/>
        <dbReference type="ChEBI" id="CHEBI:58805"/>
        <dbReference type="EC" id="2.7.7.65"/>
    </reaction>
</comment>
<dbReference type="PROSITE" id="PS50887">
    <property type="entry name" value="GGDEF"/>
    <property type="match status" value="1"/>
</dbReference>